<dbReference type="Gene3D" id="3.40.50.720">
    <property type="entry name" value="NAD(P)-binding Rossmann-like Domain"/>
    <property type="match status" value="1"/>
</dbReference>
<dbReference type="GO" id="GO:0055129">
    <property type="term" value="P:L-proline biosynthetic process"/>
    <property type="evidence" value="ECO:0007669"/>
    <property type="project" value="TreeGrafter"/>
</dbReference>
<evidence type="ECO:0000256" key="2">
    <source>
        <dbReference type="ARBA" id="ARBA00005525"/>
    </source>
</evidence>
<dbReference type="Gene3D" id="1.10.3730.10">
    <property type="entry name" value="ProC C-terminal domain-like"/>
    <property type="match status" value="1"/>
</dbReference>
<comment type="catalytic activity">
    <reaction evidence="11">
        <text>L-proline + NADP(+) = (S)-1-pyrroline-5-carboxylate + NADPH + 2 H(+)</text>
        <dbReference type="Rhea" id="RHEA:14109"/>
        <dbReference type="ChEBI" id="CHEBI:15378"/>
        <dbReference type="ChEBI" id="CHEBI:17388"/>
        <dbReference type="ChEBI" id="CHEBI:57783"/>
        <dbReference type="ChEBI" id="CHEBI:58349"/>
        <dbReference type="ChEBI" id="CHEBI:60039"/>
        <dbReference type="EC" id="1.5.1.2"/>
    </reaction>
</comment>
<dbReference type="PANTHER" id="PTHR11645:SF0">
    <property type="entry name" value="PYRROLINE-5-CARBOXYLATE REDUCTASE 3"/>
    <property type="match status" value="1"/>
</dbReference>
<dbReference type="AlphaFoldDB" id="A0AAV9IQ25"/>
<dbReference type="Pfam" id="PF03807">
    <property type="entry name" value="F420_oxidored"/>
    <property type="match status" value="1"/>
</dbReference>
<feature type="binding site" evidence="12">
    <location>
        <begin position="71"/>
        <end position="74"/>
    </location>
    <ligand>
        <name>NADP(+)</name>
        <dbReference type="ChEBI" id="CHEBI:58349"/>
    </ligand>
</feature>
<accession>A0AAV9IQ25</accession>
<dbReference type="SUPFAM" id="SSF51735">
    <property type="entry name" value="NAD(P)-binding Rossmann-fold domains"/>
    <property type="match status" value="1"/>
</dbReference>
<protein>
    <recommendedName>
        <fullName evidence="3">Pyrroline-5-carboxylate reductase</fullName>
    </recommendedName>
</protein>
<comment type="subcellular location">
    <subcellularLocation>
        <location evidence="1">Cytoplasm</location>
    </subcellularLocation>
</comment>
<dbReference type="GO" id="GO:0005737">
    <property type="term" value="C:cytoplasm"/>
    <property type="evidence" value="ECO:0007669"/>
    <property type="project" value="UniProtKB-SubCell"/>
</dbReference>
<evidence type="ECO:0000256" key="9">
    <source>
        <dbReference type="ARBA" id="ARBA00029440"/>
    </source>
</evidence>
<evidence type="ECO:0000256" key="3">
    <source>
        <dbReference type="ARBA" id="ARBA00021413"/>
    </source>
</evidence>
<dbReference type="InterPro" id="IPR000304">
    <property type="entry name" value="Pyrroline-COOH_reductase"/>
</dbReference>
<dbReference type="Pfam" id="PF14748">
    <property type="entry name" value="P5CR_dimer"/>
    <property type="match status" value="1"/>
</dbReference>
<dbReference type="PANTHER" id="PTHR11645">
    <property type="entry name" value="PYRROLINE-5-CARBOXYLATE REDUCTASE"/>
    <property type="match status" value="1"/>
</dbReference>
<feature type="domain" description="Pyrroline-5-carboxylate reductase dimerisation" evidence="14">
    <location>
        <begin position="164"/>
        <end position="268"/>
    </location>
</feature>
<keyword evidence="6" id="KW-0641">Proline biosynthesis</keyword>
<dbReference type="HAMAP" id="MF_01925">
    <property type="entry name" value="P5C_reductase"/>
    <property type="match status" value="1"/>
</dbReference>
<dbReference type="InterPro" id="IPR029036">
    <property type="entry name" value="P5CR_dimer"/>
</dbReference>
<evidence type="ECO:0000256" key="7">
    <source>
        <dbReference type="ARBA" id="ARBA00022857"/>
    </source>
</evidence>
<dbReference type="SUPFAM" id="SSF48179">
    <property type="entry name" value="6-phosphogluconate dehydrogenase C-terminal domain-like"/>
    <property type="match status" value="1"/>
</dbReference>
<keyword evidence="5" id="KW-0028">Amino-acid biosynthesis</keyword>
<evidence type="ECO:0000256" key="1">
    <source>
        <dbReference type="ARBA" id="ARBA00004496"/>
    </source>
</evidence>
<proteinExistence type="inferred from homology"/>
<keyword evidence="8" id="KW-0560">Oxidoreductase</keyword>
<evidence type="ECO:0000259" key="13">
    <source>
        <dbReference type="Pfam" id="PF03807"/>
    </source>
</evidence>
<evidence type="ECO:0000256" key="11">
    <source>
        <dbReference type="ARBA" id="ARBA00052690"/>
    </source>
</evidence>
<evidence type="ECO:0000259" key="14">
    <source>
        <dbReference type="Pfam" id="PF14748"/>
    </source>
</evidence>
<evidence type="ECO:0000256" key="10">
    <source>
        <dbReference type="ARBA" id="ARBA00050547"/>
    </source>
</evidence>
<evidence type="ECO:0000313" key="15">
    <source>
        <dbReference type="EMBL" id="KAK4534205.1"/>
    </source>
</evidence>
<dbReference type="InterPro" id="IPR008927">
    <property type="entry name" value="6-PGluconate_DH-like_C_sf"/>
</dbReference>
<dbReference type="GO" id="GO:0004735">
    <property type="term" value="F:pyrroline-5-carboxylate reductase activity"/>
    <property type="evidence" value="ECO:0007669"/>
    <property type="project" value="UniProtKB-EC"/>
</dbReference>
<evidence type="ECO:0000256" key="12">
    <source>
        <dbReference type="PIRSR" id="PIRSR000193-1"/>
    </source>
</evidence>
<evidence type="ECO:0000256" key="8">
    <source>
        <dbReference type="ARBA" id="ARBA00023002"/>
    </source>
</evidence>
<evidence type="ECO:0000256" key="5">
    <source>
        <dbReference type="ARBA" id="ARBA00022605"/>
    </source>
</evidence>
<keyword evidence="7 12" id="KW-0521">NADP</keyword>
<comment type="catalytic activity">
    <reaction evidence="10">
        <text>L-proline + NAD(+) = (S)-1-pyrroline-5-carboxylate + NADH + 2 H(+)</text>
        <dbReference type="Rhea" id="RHEA:14105"/>
        <dbReference type="ChEBI" id="CHEBI:15378"/>
        <dbReference type="ChEBI" id="CHEBI:17388"/>
        <dbReference type="ChEBI" id="CHEBI:57540"/>
        <dbReference type="ChEBI" id="CHEBI:57945"/>
        <dbReference type="ChEBI" id="CHEBI:60039"/>
        <dbReference type="EC" id="1.5.1.2"/>
    </reaction>
</comment>
<keyword evidence="4" id="KW-0963">Cytoplasm</keyword>
<sequence length="276" mass="28677">MISLPSVGFLGGGVMCEAILRGLLSKSLVSADQVWVSDVAEARLEVMRKLGVRATADGREVVKHTKLVVLAVKPDVVPAALKEVRDLIEAEHLLVSICAGVTLHQLEECLPANAAVVRVMPNTPCLVGAAATAFALGSGAKASPHGELVERLFGAVGVALPVAEKHLDAVTGVSGSGPAYVLMFMEALADGGVSAGLPRDVAQKLACQTVFGTAKMALEQPDVHVAELRNRVESPGGTTVTATRTLEEAGLRTAVIRAVRAAARRADDLSHGMLPY</sequence>
<dbReference type="PIRSF" id="PIRSF000193">
    <property type="entry name" value="Pyrrol-5-carb_rd"/>
    <property type="match status" value="1"/>
</dbReference>
<evidence type="ECO:0000256" key="6">
    <source>
        <dbReference type="ARBA" id="ARBA00022650"/>
    </source>
</evidence>
<reference evidence="15 16" key="1">
    <citation type="submission" date="2022-07" db="EMBL/GenBank/DDBJ databases">
        <title>Genome-wide signatures of adaptation to extreme environments.</title>
        <authorList>
            <person name="Cho C.H."/>
            <person name="Yoon H.S."/>
        </authorList>
    </citation>
    <scope>NUCLEOTIDE SEQUENCE [LARGE SCALE GENOMIC DNA]</scope>
    <source>
        <strain evidence="15 16">DBV 063 E5</strain>
    </source>
</reference>
<dbReference type="EMBL" id="JANCYW010000001">
    <property type="protein sequence ID" value="KAK4534205.1"/>
    <property type="molecule type" value="Genomic_DNA"/>
</dbReference>
<gene>
    <name evidence="15" type="ORF">CDCA_CDCA01G0230</name>
</gene>
<evidence type="ECO:0000256" key="4">
    <source>
        <dbReference type="ARBA" id="ARBA00022490"/>
    </source>
</evidence>
<organism evidence="15 16">
    <name type="scientific">Cyanidium caldarium</name>
    <name type="common">Red alga</name>
    <dbReference type="NCBI Taxonomy" id="2771"/>
    <lineage>
        <taxon>Eukaryota</taxon>
        <taxon>Rhodophyta</taxon>
        <taxon>Bangiophyceae</taxon>
        <taxon>Cyanidiales</taxon>
        <taxon>Cyanidiaceae</taxon>
        <taxon>Cyanidium</taxon>
    </lineage>
</organism>
<comment type="similarity">
    <text evidence="2">Belongs to the pyrroline-5-carboxylate reductase family.</text>
</comment>
<dbReference type="Proteomes" id="UP001301350">
    <property type="component" value="Unassembled WGS sequence"/>
</dbReference>
<comment type="caution">
    <text evidence="15">The sequence shown here is derived from an EMBL/GenBank/DDBJ whole genome shotgun (WGS) entry which is preliminary data.</text>
</comment>
<dbReference type="FunFam" id="3.40.50.720:FF:000190">
    <property type="entry name" value="Pyrroline-5-carboxylate reductase"/>
    <property type="match status" value="1"/>
</dbReference>
<dbReference type="InterPro" id="IPR036291">
    <property type="entry name" value="NAD(P)-bd_dom_sf"/>
</dbReference>
<feature type="domain" description="Pyrroline-5-carboxylate reductase catalytic N-terminal" evidence="13">
    <location>
        <begin position="7"/>
        <end position="100"/>
    </location>
</feature>
<feature type="binding site" evidence="12">
    <location>
        <begin position="10"/>
        <end position="15"/>
    </location>
    <ligand>
        <name>NADP(+)</name>
        <dbReference type="ChEBI" id="CHEBI:58349"/>
    </ligand>
</feature>
<dbReference type="FunFam" id="1.10.3730.10:FF:000001">
    <property type="entry name" value="Pyrroline-5-carboxylate reductase"/>
    <property type="match status" value="1"/>
</dbReference>
<name>A0AAV9IQ25_CYACA</name>
<keyword evidence="16" id="KW-1185">Reference proteome</keyword>
<evidence type="ECO:0000313" key="16">
    <source>
        <dbReference type="Proteomes" id="UP001301350"/>
    </source>
</evidence>
<dbReference type="NCBIfam" id="TIGR00112">
    <property type="entry name" value="proC"/>
    <property type="match status" value="1"/>
</dbReference>
<comment type="pathway">
    <text evidence="9">Amino-acid biosynthesis.</text>
</comment>
<dbReference type="InterPro" id="IPR028939">
    <property type="entry name" value="P5C_Rdtase_cat_N"/>
</dbReference>